<dbReference type="EMBL" id="NPIC01000011">
    <property type="protein sequence ID" value="RDL31852.1"/>
    <property type="molecule type" value="Genomic_DNA"/>
</dbReference>
<dbReference type="Proteomes" id="UP000254866">
    <property type="component" value="Unassembled WGS sequence"/>
</dbReference>
<accession>A0A370TC92</accession>
<evidence type="ECO:0000313" key="4">
    <source>
        <dbReference type="Proteomes" id="UP000254866"/>
    </source>
</evidence>
<protein>
    <submittedName>
        <fullName evidence="3">Uncharacterized protein</fullName>
    </submittedName>
</protein>
<dbReference type="GeneID" id="43602103"/>
<feature type="region of interest" description="Disordered" evidence="2">
    <location>
        <begin position="1"/>
        <end position="26"/>
    </location>
</feature>
<feature type="compositionally biased region" description="Polar residues" evidence="2">
    <location>
        <begin position="1"/>
        <end position="14"/>
    </location>
</feature>
<comment type="caution">
    <text evidence="3">The sequence shown here is derived from an EMBL/GenBank/DDBJ whole genome shotgun (WGS) entry which is preliminary data.</text>
</comment>
<organism evidence="3 4">
    <name type="scientific">Venustampulla echinocandica</name>
    <dbReference type="NCBI Taxonomy" id="2656787"/>
    <lineage>
        <taxon>Eukaryota</taxon>
        <taxon>Fungi</taxon>
        <taxon>Dikarya</taxon>
        <taxon>Ascomycota</taxon>
        <taxon>Pezizomycotina</taxon>
        <taxon>Leotiomycetes</taxon>
        <taxon>Helotiales</taxon>
        <taxon>Pleuroascaceae</taxon>
        <taxon>Venustampulla</taxon>
    </lineage>
</organism>
<evidence type="ECO:0000313" key="3">
    <source>
        <dbReference type="EMBL" id="RDL31852.1"/>
    </source>
</evidence>
<feature type="coiled-coil region" evidence="1">
    <location>
        <begin position="182"/>
        <end position="209"/>
    </location>
</feature>
<feature type="region of interest" description="Disordered" evidence="2">
    <location>
        <begin position="135"/>
        <end position="158"/>
    </location>
</feature>
<reference evidence="3 4" key="1">
    <citation type="journal article" date="2018" name="IMA Fungus">
        <title>IMA Genome-F 9: Draft genome sequence of Annulohypoxylon stygium, Aspergillus mulundensis, Berkeleyomyces basicola (syn. Thielaviopsis basicola), Ceratocystis smalleyi, two Cercospora beticola strains, Coleophoma cylindrospora, Fusarium fracticaudum, Phialophora cf. hyalina, and Morchella septimelata.</title>
        <authorList>
            <person name="Wingfield B.D."/>
            <person name="Bills G.F."/>
            <person name="Dong Y."/>
            <person name="Huang W."/>
            <person name="Nel W.J."/>
            <person name="Swalarsk-Parry B.S."/>
            <person name="Vaghefi N."/>
            <person name="Wilken P.M."/>
            <person name="An Z."/>
            <person name="de Beer Z.W."/>
            <person name="De Vos L."/>
            <person name="Chen L."/>
            <person name="Duong T.A."/>
            <person name="Gao Y."/>
            <person name="Hammerbacher A."/>
            <person name="Kikkert J.R."/>
            <person name="Li Y."/>
            <person name="Li H."/>
            <person name="Li K."/>
            <person name="Li Q."/>
            <person name="Liu X."/>
            <person name="Ma X."/>
            <person name="Naidoo K."/>
            <person name="Pethybridge S.J."/>
            <person name="Sun J."/>
            <person name="Steenkamp E.T."/>
            <person name="van der Nest M.A."/>
            <person name="van Wyk S."/>
            <person name="Wingfield M.J."/>
            <person name="Xiong C."/>
            <person name="Yue Q."/>
            <person name="Zhang X."/>
        </authorList>
    </citation>
    <scope>NUCLEOTIDE SEQUENCE [LARGE SCALE GENOMIC DNA]</scope>
    <source>
        <strain evidence="3 4">BP 5553</strain>
    </source>
</reference>
<gene>
    <name evidence="3" type="ORF">BP5553_09254</name>
</gene>
<proteinExistence type="predicted"/>
<evidence type="ECO:0000256" key="2">
    <source>
        <dbReference type="SAM" id="MobiDB-lite"/>
    </source>
</evidence>
<keyword evidence="1" id="KW-0175">Coiled coil</keyword>
<name>A0A370TC92_9HELO</name>
<dbReference type="RefSeq" id="XP_031865784.1">
    <property type="nucleotide sequence ID" value="XM_032017877.1"/>
</dbReference>
<sequence>MAGNTDKSTQSAGPSQDARSESEHQAVSKLDIAARCEAQIAAAMKRAIRDTYEEPPGGYDRKYGFEKLGAISRKIRDSSGLDLSTICAMIANEGQFKVVIEVEKIRVKYGGRGFNLEPKPNTGRIRICIMSPKSTLQPETGDSHDTMPQAKDAATTTTMAGDGVKAEAEPASKQPIGAPDLVSQLEALIEAEKLNVRNLQAALEALKIDAPYLFRQIEAQIEAQIQALIAIKALTEAQKMGAQIQAREWAELKAKNAKVAAMSRANIIQLERLDYLLSVASK</sequence>
<evidence type="ECO:0000256" key="1">
    <source>
        <dbReference type="SAM" id="Coils"/>
    </source>
</evidence>
<keyword evidence="4" id="KW-1185">Reference proteome</keyword>
<dbReference type="AlphaFoldDB" id="A0A370TC92"/>